<dbReference type="OMA" id="VHAYCST"/>
<reference evidence="2" key="2">
    <citation type="submission" date="2009-11" db="EMBL/GenBank/DDBJ databases">
        <title>The Genome Sequence of Allomyces macrogynus strain ATCC 38327.</title>
        <authorList>
            <consortium name="The Broad Institute Genome Sequencing Platform"/>
            <person name="Russ C."/>
            <person name="Cuomo C."/>
            <person name="Shea T."/>
            <person name="Young S.K."/>
            <person name="Zeng Q."/>
            <person name="Koehrsen M."/>
            <person name="Haas B."/>
            <person name="Borodovsky M."/>
            <person name="Guigo R."/>
            <person name="Alvarado L."/>
            <person name="Berlin A."/>
            <person name="Borenstein D."/>
            <person name="Chen Z."/>
            <person name="Engels R."/>
            <person name="Freedman E."/>
            <person name="Gellesch M."/>
            <person name="Goldberg J."/>
            <person name="Griggs A."/>
            <person name="Gujja S."/>
            <person name="Heiman D."/>
            <person name="Hepburn T."/>
            <person name="Howarth C."/>
            <person name="Jen D."/>
            <person name="Larson L."/>
            <person name="Lewis B."/>
            <person name="Mehta T."/>
            <person name="Park D."/>
            <person name="Pearson M."/>
            <person name="Roberts A."/>
            <person name="Saif S."/>
            <person name="Shenoy N."/>
            <person name="Sisk P."/>
            <person name="Stolte C."/>
            <person name="Sykes S."/>
            <person name="Walk T."/>
            <person name="White J."/>
            <person name="Yandava C."/>
            <person name="Burger G."/>
            <person name="Gray M.W."/>
            <person name="Holland P.W.H."/>
            <person name="King N."/>
            <person name="Lang F.B.F."/>
            <person name="Roger A.J."/>
            <person name="Ruiz-Trillo I."/>
            <person name="Lander E."/>
            <person name="Nusbaum C."/>
        </authorList>
    </citation>
    <scope>NUCLEOTIDE SEQUENCE [LARGE SCALE GENOMIC DNA]</scope>
    <source>
        <strain evidence="2">ATCC 38327</strain>
    </source>
</reference>
<reference evidence="1 2" key="1">
    <citation type="submission" date="2009-11" db="EMBL/GenBank/DDBJ databases">
        <title>Annotation of Allomyces macrogynus ATCC 38327.</title>
        <authorList>
            <consortium name="The Broad Institute Genome Sequencing Platform"/>
            <person name="Russ C."/>
            <person name="Cuomo C."/>
            <person name="Burger G."/>
            <person name="Gray M.W."/>
            <person name="Holland P.W.H."/>
            <person name="King N."/>
            <person name="Lang F.B.F."/>
            <person name="Roger A.J."/>
            <person name="Ruiz-Trillo I."/>
            <person name="Young S.K."/>
            <person name="Zeng Q."/>
            <person name="Gargeya S."/>
            <person name="Fitzgerald M."/>
            <person name="Haas B."/>
            <person name="Abouelleil A."/>
            <person name="Alvarado L."/>
            <person name="Arachchi H.M."/>
            <person name="Berlin A."/>
            <person name="Chapman S.B."/>
            <person name="Gearin G."/>
            <person name="Goldberg J."/>
            <person name="Griggs A."/>
            <person name="Gujja S."/>
            <person name="Hansen M."/>
            <person name="Heiman D."/>
            <person name="Howarth C."/>
            <person name="Larimer J."/>
            <person name="Lui A."/>
            <person name="MacDonald P.J.P."/>
            <person name="McCowen C."/>
            <person name="Montmayeur A."/>
            <person name="Murphy C."/>
            <person name="Neiman D."/>
            <person name="Pearson M."/>
            <person name="Priest M."/>
            <person name="Roberts A."/>
            <person name="Saif S."/>
            <person name="Shea T."/>
            <person name="Sisk P."/>
            <person name="Stolte C."/>
            <person name="Sykes S."/>
            <person name="Wortman J."/>
            <person name="Nusbaum C."/>
            <person name="Birren B."/>
        </authorList>
    </citation>
    <scope>NUCLEOTIDE SEQUENCE [LARGE SCALE GENOMIC DNA]</scope>
    <source>
        <strain evidence="1 2">ATCC 38327</strain>
    </source>
</reference>
<dbReference type="EMBL" id="GG745332">
    <property type="protein sequence ID" value="KNE58127.1"/>
    <property type="molecule type" value="Genomic_DNA"/>
</dbReference>
<proteinExistence type="predicted"/>
<accession>A0A0L0S6I8</accession>
<dbReference type="Proteomes" id="UP000054350">
    <property type="component" value="Unassembled WGS sequence"/>
</dbReference>
<gene>
    <name evidence="1" type="ORF">AMAG_04944</name>
</gene>
<keyword evidence="2" id="KW-1185">Reference proteome</keyword>
<sequence length="245" mass="27127">MTRHYPLRSIARTHPRRTWPSLPLPAPFQRLPLAPLAMLLFLFALAAIPLVHAYCSTPANCQVILNKSLNPSITAYSAGDDVTVMMRVYYNESVTTPSGNIETVRRNMSTVFFPKVDAYSKLTVPNSYPNITNLADIQVSLGLVTGGSYYELPAKRWYSSTMHAYIPYRPVIITLSSGAITMIEWQSTKCYYSNCDCLDNMCPVACGADSSQCNIVVHLAWAGSDAQGKYLSSSMNSIYSLENVL</sequence>
<dbReference type="eggNOG" id="ENOG502SUZI">
    <property type="taxonomic scope" value="Eukaryota"/>
</dbReference>
<dbReference type="OrthoDB" id="188293at2759"/>
<name>A0A0L0S6I8_ALLM3</name>
<evidence type="ECO:0000313" key="2">
    <source>
        <dbReference type="Proteomes" id="UP000054350"/>
    </source>
</evidence>
<organism evidence="1 2">
    <name type="scientific">Allomyces macrogynus (strain ATCC 38327)</name>
    <name type="common">Allomyces javanicus var. macrogynus</name>
    <dbReference type="NCBI Taxonomy" id="578462"/>
    <lineage>
        <taxon>Eukaryota</taxon>
        <taxon>Fungi</taxon>
        <taxon>Fungi incertae sedis</taxon>
        <taxon>Blastocladiomycota</taxon>
        <taxon>Blastocladiomycetes</taxon>
        <taxon>Blastocladiales</taxon>
        <taxon>Blastocladiaceae</taxon>
        <taxon>Allomyces</taxon>
    </lineage>
</organism>
<dbReference type="AlphaFoldDB" id="A0A0L0S6I8"/>
<protein>
    <submittedName>
        <fullName evidence="1">Uncharacterized protein</fullName>
    </submittedName>
</protein>
<evidence type="ECO:0000313" key="1">
    <source>
        <dbReference type="EMBL" id="KNE58127.1"/>
    </source>
</evidence>
<dbReference type="VEuPathDB" id="FungiDB:AMAG_04944"/>